<sequence>MKQIKNYSDYYIILESLFNTHNSLFQENTKQIDKRPDRRYIGKSILEIFRLFQLGIYPNTKILMELIQSALNIRSFDQIALVYDMGSNKNLGDNQDSSMGASKSTKGIYSNILDDSNKKKLIQLLQKFDSKIHFDVLCSCVKSMNIETAINVAKAINTPLIWTLLVNVILKIFGTNSEFLDRVIDTRIEYIQEHKLSMKNKETNLPASSDGYKIDKNFHYNIIYKILMSPNSIDAKSKSQGMIETTNSSQNDNFETEKSVNNNRNKNIEQPSSHESAILYALKVHNKLSPFIAKPSSHAINHLVTSLINLSKSNGENSKFYLDKAFALFKDTKLRWNIAESLQETSYMYSGLAKGLVLRNNLEGLVNLTEEMEQSGIRIGTVYYSILIDGLLSSNKQKGYTKVQRNLKKNKDLLEKSRYNRTRSEYLRPHSKMITASLNLFSEMGKRGLPRTSHIYTRLMWSLSRWNMPSAVHKLFNSLKKEEEYWAKKRKSAIKEFINSNNTTESECSQENNTISESKLLNKLLYSKQDKAARQQTRDLKTSIDVSVSLRVYTILMYSYRRVQDYNNVIKIWKQALAFYIANIQQSILPNIQKQNSLSTELSKETGNLNEKKKLDLAYDAKLWEHMVNMTIKSCLYLGKPKIGLNIFVQYQNLVSEINKSIAGISSIGSNNVPNLKIQSAVVWLLLENYNFSSALAIIRSASPLLYDSITKSLFWNTNLQQVSIDSKIKQRGIHSNESKNVLINNSEESNLNNNLSSLQNLLNDEDFINQVSKNHASFTHLVRYFIWKGELEKSANLILILFHAKRPPNSSVWRLLITKLSNQTFDQIKNLFSRITESSNDLLQVQKRISKKAQDERIYSPREPGSNSVLYSETSSLEYLVKVYECWRINEVEECYNEENLESGSKTIQDVGLKLNNEIEEIEKSLLKVFGFHQNFNLEFDKLDDDTTKPKTTLDVSDIIENHKNYETPGFGYYILPISVLTNVARTYFVFGDINSSLIVYLLALKSKILSLLHNKQNDLENINYSNPNTKRRKVHRYEDKSGKRTSNRVLRNEKVTSDGNLSFVGESGVENAKNTLNSLDDLIVYYMDRATRSRDEMCVEQGEGDDNVQQIDEALEGQLYRQVLEWLEAK</sequence>
<evidence type="ECO:0000313" key="3">
    <source>
        <dbReference type="Proteomes" id="UP000245591"/>
    </source>
</evidence>
<dbReference type="EMBL" id="MBFU01000324">
    <property type="protein sequence ID" value="PWA00605.1"/>
    <property type="molecule type" value="Genomic_DNA"/>
</dbReference>
<protein>
    <submittedName>
        <fullName evidence="2">Uncharacterized protein</fullName>
    </submittedName>
</protein>
<dbReference type="InterPro" id="IPR050872">
    <property type="entry name" value="PPR_P_subfamily"/>
</dbReference>
<dbReference type="InterPro" id="IPR011990">
    <property type="entry name" value="TPR-like_helical_dom_sf"/>
</dbReference>
<organism evidence="2 3">
    <name type="scientific">Smittium angustum</name>
    <dbReference type="NCBI Taxonomy" id="133377"/>
    <lineage>
        <taxon>Eukaryota</taxon>
        <taxon>Fungi</taxon>
        <taxon>Fungi incertae sedis</taxon>
        <taxon>Zoopagomycota</taxon>
        <taxon>Kickxellomycotina</taxon>
        <taxon>Harpellomycetes</taxon>
        <taxon>Harpellales</taxon>
        <taxon>Legeriomycetaceae</taxon>
        <taxon>Smittium</taxon>
    </lineage>
</organism>
<proteinExistence type="inferred from homology"/>
<name>A0A2U1J6D3_SMIAN</name>
<dbReference type="PANTHER" id="PTHR46128">
    <property type="entry name" value="MITOCHONDRIAL GROUP I INTRON SPLICING FACTOR CCM1"/>
    <property type="match status" value="1"/>
</dbReference>
<keyword evidence="3" id="KW-1185">Reference proteome</keyword>
<reference evidence="2 3" key="1">
    <citation type="journal article" date="2018" name="MBio">
        <title>Comparative Genomics Reveals the Core Gene Toolbox for the Fungus-Insect Symbiosis.</title>
        <authorList>
            <person name="Wang Y."/>
            <person name="Stata M."/>
            <person name="Wang W."/>
            <person name="Stajich J.E."/>
            <person name="White M.M."/>
            <person name="Moncalvo J.M."/>
        </authorList>
    </citation>
    <scope>NUCLEOTIDE SEQUENCE [LARGE SCALE GENOMIC DNA]</scope>
    <source>
        <strain evidence="2 3">AUS-126-30</strain>
    </source>
</reference>
<comment type="caution">
    <text evidence="2">The sequence shown here is derived from an EMBL/GenBank/DDBJ whole genome shotgun (WGS) entry which is preliminary data.</text>
</comment>
<dbReference type="PANTHER" id="PTHR46128:SF334">
    <property type="entry name" value="PENTACOTRIPEPTIDE-REPEAT REGION OF PRORP DOMAIN-CONTAINING PROTEIN"/>
    <property type="match status" value="1"/>
</dbReference>
<gene>
    <name evidence="2" type="ORF">BB558_003340</name>
</gene>
<evidence type="ECO:0000256" key="1">
    <source>
        <dbReference type="ARBA" id="ARBA00007626"/>
    </source>
</evidence>
<comment type="similarity">
    <text evidence="1">Belongs to the PPR family. P subfamily.</text>
</comment>
<dbReference type="Gene3D" id="1.25.40.10">
    <property type="entry name" value="Tetratricopeptide repeat domain"/>
    <property type="match status" value="2"/>
</dbReference>
<evidence type="ECO:0000313" key="2">
    <source>
        <dbReference type="EMBL" id="PWA00605.1"/>
    </source>
</evidence>
<dbReference type="Proteomes" id="UP000245591">
    <property type="component" value="Unassembled WGS sequence"/>
</dbReference>
<dbReference type="AlphaFoldDB" id="A0A2U1J6D3"/>
<accession>A0A2U1J6D3</accession>